<evidence type="ECO:0000313" key="1">
    <source>
        <dbReference type="EMBL" id="EDK87821.1"/>
    </source>
</evidence>
<dbReference type="HOGENOM" id="CLU_3403709_0_0_0"/>
<name>A5TSE6_FUSNP</name>
<protein>
    <submittedName>
        <fullName evidence="1">Uncharacterized protein</fullName>
    </submittedName>
</protein>
<organism evidence="1">
    <name type="scientific">Fusobacterium polymorphum ATCC 10953</name>
    <dbReference type="NCBI Taxonomy" id="393480"/>
    <lineage>
        <taxon>Bacteria</taxon>
        <taxon>Fusobacteriati</taxon>
        <taxon>Fusobacteriota</taxon>
        <taxon>Fusobacteriia</taxon>
        <taxon>Fusobacteriales</taxon>
        <taxon>Fusobacteriaceae</taxon>
        <taxon>Fusobacterium</taxon>
    </lineage>
</organism>
<accession>A5TSE6</accession>
<sequence length="30" mass="3600">MYIHNNILLFSKIQLIKILVLYKALKNNKI</sequence>
<dbReference type="AlphaFoldDB" id="A5TSE6"/>
<gene>
    <name evidence="1" type="ORF">FNP_0002</name>
</gene>
<proteinExistence type="predicted"/>
<dbReference type="EMBL" id="CM000440">
    <property type="protein sequence ID" value="EDK87821.1"/>
    <property type="molecule type" value="Genomic_DNA"/>
</dbReference>
<dbReference type="Proteomes" id="UP000001921">
    <property type="component" value="Chromosome"/>
</dbReference>
<reference evidence="1" key="1">
    <citation type="submission" date="2006-07" db="EMBL/GenBank/DDBJ databases">
        <authorList>
            <person name="Qin X."/>
            <person name="Weinstock G.M."/>
        </authorList>
    </citation>
    <scope>NUCLEOTIDE SEQUENCE [LARGE SCALE GENOMIC DNA]</scope>
    <source>
        <strain evidence="1">ATCC 10953</strain>
    </source>
</reference>
<reference evidence="1" key="2">
    <citation type="submission" date="2007-05" db="EMBL/GenBank/DDBJ databases">
        <title>Genome sequence of Fusobacterium nucleatum subspecies polymorphum - a genetically tractable Fusobacterium.</title>
        <authorList>
            <person name="Karpathy S.E."/>
            <person name="Xiang Q."/>
            <person name="Gioia J."/>
            <person name="Jiang H."/>
            <person name="Liu Y."/>
            <person name="Petrosino J.F."/>
            <person name="Yerrapragada S."/>
            <person name="Fox G.E."/>
            <person name="Kinder Haake S."/>
            <person name="Weinstock G.M."/>
            <person name="Highlander S.K."/>
        </authorList>
    </citation>
    <scope>NUCLEOTIDE SEQUENCE [LARGE SCALE GENOMIC DNA]</scope>
    <source>
        <strain evidence="1">ATCC 10953</strain>
    </source>
</reference>